<dbReference type="SUPFAM" id="SSF48557">
    <property type="entry name" value="L-aspartase-like"/>
    <property type="match status" value="1"/>
</dbReference>
<evidence type="ECO:0000256" key="1">
    <source>
        <dbReference type="ARBA" id="ARBA00023239"/>
    </source>
</evidence>
<dbReference type="InterPro" id="IPR008948">
    <property type="entry name" value="L-Aspartase-like"/>
</dbReference>
<protein>
    <submittedName>
        <fullName evidence="2">Histidine ammonia-lyase</fullName>
    </submittedName>
</protein>
<organism evidence="2 3">
    <name type="scientific">Candidatus Brachybacterium intestinipullorum</name>
    <dbReference type="NCBI Taxonomy" id="2838512"/>
    <lineage>
        <taxon>Bacteria</taxon>
        <taxon>Bacillati</taxon>
        <taxon>Actinomycetota</taxon>
        <taxon>Actinomycetes</taxon>
        <taxon>Micrococcales</taxon>
        <taxon>Dermabacteraceae</taxon>
        <taxon>Brachybacterium</taxon>
    </lineage>
</organism>
<evidence type="ECO:0000313" key="3">
    <source>
        <dbReference type="Proteomes" id="UP000823854"/>
    </source>
</evidence>
<feature type="non-terminal residue" evidence="2">
    <location>
        <position position="1"/>
    </location>
</feature>
<gene>
    <name evidence="2" type="ORF">H9932_04030</name>
</gene>
<dbReference type="GO" id="GO:0016829">
    <property type="term" value="F:lyase activity"/>
    <property type="evidence" value="ECO:0007669"/>
    <property type="project" value="UniProtKB-KW"/>
</dbReference>
<accession>A0A9D2PZV2</accession>
<name>A0A9D2PZV2_9MICO</name>
<dbReference type="Gene3D" id="1.20.200.10">
    <property type="entry name" value="Fumarase/aspartase (Central domain)"/>
    <property type="match status" value="1"/>
</dbReference>
<keyword evidence="1" id="KW-0456">Lyase</keyword>
<proteinExistence type="predicted"/>
<dbReference type="EMBL" id="DWWC01000083">
    <property type="protein sequence ID" value="HJC68837.1"/>
    <property type="molecule type" value="Genomic_DNA"/>
</dbReference>
<sequence length="82" mass="8508">RRAVDALTRVLAIELMAGARGLELRSPLAPAPATAAALAAIRERVDGVGPDRRLAPEIETMTQLVRGEAVKVAVESVVGPLG</sequence>
<dbReference type="AlphaFoldDB" id="A0A9D2PZV2"/>
<reference evidence="2" key="1">
    <citation type="journal article" date="2021" name="PeerJ">
        <title>Extensive microbial diversity within the chicken gut microbiome revealed by metagenomics and culture.</title>
        <authorList>
            <person name="Gilroy R."/>
            <person name="Ravi A."/>
            <person name="Getino M."/>
            <person name="Pursley I."/>
            <person name="Horton D.L."/>
            <person name="Alikhan N.F."/>
            <person name="Baker D."/>
            <person name="Gharbi K."/>
            <person name="Hall N."/>
            <person name="Watson M."/>
            <person name="Adriaenssens E.M."/>
            <person name="Foster-Nyarko E."/>
            <person name="Jarju S."/>
            <person name="Secka A."/>
            <person name="Antonio M."/>
            <person name="Oren A."/>
            <person name="Chaudhuri R.R."/>
            <person name="La Ragione R."/>
            <person name="Hildebrand F."/>
            <person name="Pallen M.J."/>
        </authorList>
    </citation>
    <scope>NUCLEOTIDE SEQUENCE</scope>
    <source>
        <strain evidence="2">CHK130-7132</strain>
    </source>
</reference>
<reference evidence="2" key="2">
    <citation type="submission" date="2021-04" db="EMBL/GenBank/DDBJ databases">
        <authorList>
            <person name="Gilroy R."/>
        </authorList>
    </citation>
    <scope>NUCLEOTIDE SEQUENCE</scope>
    <source>
        <strain evidence="2">CHK130-7132</strain>
    </source>
</reference>
<dbReference type="Proteomes" id="UP000823854">
    <property type="component" value="Unassembled WGS sequence"/>
</dbReference>
<comment type="caution">
    <text evidence="2">The sequence shown here is derived from an EMBL/GenBank/DDBJ whole genome shotgun (WGS) entry which is preliminary data.</text>
</comment>
<evidence type="ECO:0000313" key="2">
    <source>
        <dbReference type="EMBL" id="HJC68837.1"/>
    </source>
</evidence>